<keyword evidence="3" id="KW-1185">Reference proteome</keyword>
<comment type="similarity">
    <text evidence="1">Belongs to the 3-oxoacid CoA-transferase subunit B family.</text>
</comment>
<organism evidence="2 3">
    <name type="scientific">Dehalobacterium formicoaceticum</name>
    <dbReference type="NCBI Taxonomy" id="51515"/>
    <lineage>
        <taxon>Bacteria</taxon>
        <taxon>Bacillati</taxon>
        <taxon>Bacillota</taxon>
        <taxon>Clostridia</taxon>
        <taxon>Eubacteriales</taxon>
        <taxon>Peptococcaceae</taxon>
        <taxon>Dehalobacterium</taxon>
    </lineage>
</organism>
<gene>
    <name evidence="2" type="ORF">NVS47_14185</name>
</gene>
<accession>A0ABT1Y6Y1</accession>
<evidence type="ECO:0000256" key="1">
    <source>
        <dbReference type="ARBA" id="ARBA00007047"/>
    </source>
</evidence>
<dbReference type="PANTHER" id="PTHR43293">
    <property type="entry name" value="ACETATE COA-TRANSFERASE YDIF"/>
    <property type="match status" value="1"/>
</dbReference>
<dbReference type="Proteomes" id="UP001524944">
    <property type="component" value="Unassembled WGS sequence"/>
</dbReference>
<protein>
    <submittedName>
        <fullName evidence="2">Glutaconate CoA-transferase</fullName>
    </submittedName>
</protein>
<dbReference type="PANTHER" id="PTHR43293:SF3">
    <property type="entry name" value="CHOLESTEROL RING-CLEAVING HYDROLASE IPDB SUBUNIT"/>
    <property type="match status" value="1"/>
</dbReference>
<reference evidence="2 3" key="1">
    <citation type="submission" date="2022-08" db="EMBL/GenBank/DDBJ databases">
        <title>Proteogenomics of the novel Dehalobacterium formicoaceticum strain EZ94 highlights a key role of methyltransferases during anaerobic dichloromethane degradation.</title>
        <authorList>
            <person name="Wasmund K."/>
        </authorList>
    </citation>
    <scope>NUCLEOTIDE SEQUENCE [LARGE SCALE GENOMIC DNA]</scope>
    <source>
        <strain evidence="2 3">EZ94</strain>
    </source>
</reference>
<dbReference type="SUPFAM" id="SSF100950">
    <property type="entry name" value="NagB/RpiA/CoA transferase-like"/>
    <property type="match status" value="1"/>
</dbReference>
<dbReference type="InterPro" id="IPR037171">
    <property type="entry name" value="NagB/RpiA_transferase-like"/>
</dbReference>
<evidence type="ECO:0000313" key="3">
    <source>
        <dbReference type="Proteomes" id="UP001524944"/>
    </source>
</evidence>
<dbReference type="RefSeq" id="WP_242965154.1">
    <property type="nucleotide sequence ID" value="NZ_CP022121.1"/>
</dbReference>
<dbReference type="InterPro" id="IPR004165">
    <property type="entry name" value="CoA_trans_fam_I"/>
</dbReference>
<comment type="caution">
    <text evidence="2">The sequence shown here is derived from an EMBL/GenBank/DDBJ whole genome shotgun (WGS) entry which is preliminary data.</text>
</comment>
<sequence length="269" mass="28937">MKQYAADYTPQEMLVAAGSRQLEDNKVIFAGTGLPMVGITLAQLTHAPGIIPVFEAGAVGSSLTRGLPLSVGDSRTSCKAHYMQGLSSAFELTQRGFIDIGFIGGAEIDPYGNLNSTMMGCFPEEYQKPKVRLPGSGGAGDMACSCTNTIIIMAHEPRRFAPRLNYYTSMGYFDGKPGARKAAGLQGNGPARVITTKALMGFDEETKRMKILATMPGETVASVQDMTGFPLLVDDNVYEFEPPTVEEIGLIREVIDPLGYFVKKTLKSS</sequence>
<dbReference type="EMBL" id="JANPWE010000009">
    <property type="protein sequence ID" value="MCR6546647.1"/>
    <property type="molecule type" value="Genomic_DNA"/>
</dbReference>
<dbReference type="Pfam" id="PF01144">
    <property type="entry name" value="CoA_trans"/>
    <property type="match status" value="1"/>
</dbReference>
<evidence type="ECO:0000313" key="2">
    <source>
        <dbReference type="EMBL" id="MCR6546647.1"/>
    </source>
</evidence>
<name>A0ABT1Y6Y1_9FIRM</name>
<dbReference type="Gene3D" id="3.40.1080.10">
    <property type="entry name" value="Glutaconate Coenzyme A-transferase"/>
    <property type="match status" value="1"/>
</dbReference>
<proteinExistence type="inferred from homology"/>
<dbReference type="SMART" id="SM00882">
    <property type="entry name" value="CoA_trans"/>
    <property type="match status" value="1"/>
</dbReference>